<comment type="caution">
    <text evidence="4">The sequence shown here is derived from an EMBL/GenBank/DDBJ whole genome shotgun (WGS) entry which is preliminary data.</text>
</comment>
<proteinExistence type="inferred from homology"/>
<dbReference type="InterPro" id="IPR004947">
    <property type="entry name" value="DNase_II"/>
</dbReference>
<reference evidence="4 5" key="1">
    <citation type="submission" date="2023-08" db="EMBL/GenBank/DDBJ databases">
        <title>Draft genome sequence of Algoriphagus taiwanensis.</title>
        <authorList>
            <person name="Takatani N."/>
            <person name="Hosokawa M."/>
            <person name="Sawabe T."/>
        </authorList>
    </citation>
    <scope>NUCLEOTIDE SEQUENCE [LARGE SCALE GENOMIC DNA]</scope>
    <source>
        <strain evidence="4 5">JCM 19755</strain>
    </source>
</reference>
<dbReference type="Proteomes" id="UP001307705">
    <property type="component" value="Unassembled WGS sequence"/>
</dbReference>
<dbReference type="PANTHER" id="PTHR10858:SF23">
    <property type="entry name" value="DEOXYRIBONUCLEASE II"/>
    <property type="match status" value="1"/>
</dbReference>
<organism evidence="4 5">
    <name type="scientific">Algoriphagus taiwanensis</name>
    <dbReference type="NCBI Taxonomy" id="1445656"/>
    <lineage>
        <taxon>Bacteria</taxon>
        <taxon>Pseudomonadati</taxon>
        <taxon>Bacteroidota</taxon>
        <taxon>Cytophagia</taxon>
        <taxon>Cytophagales</taxon>
        <taxon>Cyclobacteriaceae</taxon>
        <taxon>Algoriphagus</taxon>
    </lineage>
</organism>
<feature type="compositionally biased region" description="Basic residues" evidence="3">
    <location>
        <begin position="93"/>
        <end position="102"/>
    </location>
</feature>
<feature type="region of interest" description="Disordered" evidence="3">
    <location>
        <begin position="82"/>
        <end position="102"/>
    </location>
</feature>
<gene>
    <name evidence="4" type="ORF">Ataiwa_28500</name>
</gene>
<comment type="similarity">
    <text evidence="1">Belongs to the DNase II family.</text>
</comment>
<dbReference type="CDD" id="cd09120">
    <property type="entry name" value="PLDc_DNaseII_1"/>
    <property type="match status" value="1"/>
</dbReference>
<dbReference type="RefSeq" id="WP_338229403.1">
    <property type="nucleotide sequence ID" value="NZ_BTPE01000010.1"/>
</dbReference>
<evidence type="ECO:0000256" key="3">
    <source>
        <dbReference type="SAM" id="MobiDB-lite"/>
    </source>
</evidence>
<keyword evidence="2" id="KW-0378">Hydrolase</keyword>
<evidence type="ECO:0000313" key="4">
    <source>
        <dbReference type="EMBL" id="GMQ34577.1"/>
    </source>
</evidence>
<sequence length="355" mass="39814">MLSPLSDKEGKPVDWWFIYKLPMKVGPKKDSTGFEFLYLDSESKGPLGFSDTSLDQDNSALSLTLNELFSKKSDYGYVAWNDEIPPTQSQPKPKNKGNKGHSKGILAFSKAQKSGWYLLHSTPRFPAIGETQLPEDERKYGQTYLCVSLDYDSINQVAKLIQTQNEGQVYGSELPEVNSDEAIYALANGTPFSTPSQPASLDLKTRAGMPLKFITKNKAWSEVKSGNQAGKDFWKDLVGPELGCNMDVETWRRGLVFGDQDAGQKDKTMDVVDLNLEKAGFKGYGWTYDQDHSKWGFACETKSYWVVVADINRQLSQENRGGGGLAFEHFHLWNFLSSISIPEKKFETQTHKDIA</sequence>
<keyword evidence="5" id="KW-1185">Reference proteome</keyword>
<evidence type="ECO:0000256" key="1">
    <source>
        <dbReference type="ARBA" id="ARBA00007527"/>
    </source>
</evidence>
<dbReference type="Pfam" id="PF03265">
    <property type="entry name" value="DNase_II"/>
    <property type="match status" value="1"/>
</dbReference>
<protein>
    <submittedName>
        <fullName evidence="4">Deoxyribonuclease II family protein</fullName>
    </submittedName>
</protein>
<evidence type="ECO:0000256" key="2">
    <source>
        <dbReference type="ARBA" id="ARBA00022801"/>
    </source>
</evidence>
<dbReference type="EMBL" id="BTPE01000010">
    <property type="protein sequence ID" value="GMQ34577.1"/>
    <property type="molecule type" value="Genomic_DNA"/>
</dbReference>
<dbReference type="PANTHER" id="PTHR10858">
    <property type="entry name" value="DEOXYRIBONUCLEASE II"/>
    <property type="match status" value="1"/>
</dbReference>
<accession>A0ABQ6Q320</accession>
<name>A0ABQ6Q320_9BACT</name>
<evidence type="ECO:0000313" key="5">
    <source>
        <dbReference type="Proteomes" id="UP001307705"/>
    </source>
</evidence>